<dbReference type="NCBIfam" id="TIGR03353">
    <property type="entry name" value="VI_chp_4"/>
    <property type="match status" value="1"/>
</dbReference>
<proteinExistence type="predicted"/>
<dbReference type="RefSeq" id="WP_075805022.1">
    <property type="nucleotide sequence ID" value="NZ_MKZO01000037.1"/>
</dbReference>
<dbReference type="PANTHER" id="PTHR35566:SF1">
    <property type="entry name" value="TYPE VI SECRETION SYSTEM BASEPLATE COMPONENT TSSK1"/>
    <property type="match status" value="1"/>
</dbReference>
<reference evidence="1 2" key="1">
    <citation type="submission" date="2016-10" db="EMBL/GenBank/DDBJ databases">
        <title>Genome Sequence of Pseudomonas putida GM4FR.</title>
        <authorList>
            <person name="Poehlein A."/>
            <person name="Wemheuer F."/>
            <person name="Hollensteiner J."/>
            <person name="Wemheuer B."/>
        </authorList>
    </citation>
    <scope>NUCLEOTIDE SEQUENCE [LARGE SCALE GENOMIC DNA]</scope>
    <source>
        <strain evidence="1 2">GM4FR</strain>
    </source>
</reference>
<dbReference type="Proteomes" id="UP000186736">
    <property type="component" value="Unassembled WGS sequence"/>
</dbReference>
<dbReference type="EMBL" id="MKZO01000037">
    <property type="protein sequence ID" value="OLS60868.1"/>
    <property type="molecule type" value="Genomic_DNA"/>
</dbReference>
<sequence>MSVRPDVVCWYEGMQLLPQHFQLQGMRAEAIAAHLARAANPWFWGVTQLSWELPALVAGKLRILSLEATLPDGMPISLEAGEGGLPEFDLAEVVAAAPDAAVTLYLAVSPLWQGQRLRALDGRWRSELSEPVPNLDNNLDDERITVWKPHPRLVTDANKADTVCLPLLRISKADGGYQVMNDFIAPTPRILPESPLGQRVFQLCAMIREKCVFLGKRLQAVQLEGDAGSADDLRRQSAALWARLPEIEGALNSRIATPQGLHGLLLGMAGSWSVLDPAKGVPAFAPLDFLDLYRGYNEVLRWMEQVLGKLRLGYRSVPFEQKGNVYEVQLPSTEASQTLVIGLRMPAGSPEEDARLWLGRTIIATAAQVAELARQRRPGLAQNPMSRKEQVAYGVGDDTRLFVIEAEGPGFDPQLPLQIVSTGSGETFRPWQIVLLIDDHHEEQDA</sequence>
<comment type="caution">
    <text evidence="1">The sequence shown here is derived from an EMBL/GenBank/DDBJ whole genome shotgun (WGS) entry which is preliminary data.</text>
</comment>
<protein>
    <recommendedName>
        <fullName evidence="3">Type VI secretion system baseplate subunit TssK</fullName>
    </recommendedName>
</protein>
<dbReference type="AlphaFoldDB" id="A0A1Q9R0F4"/>
<dbReference type="InterPro" id="IPR010263">
    <property type="entry name" value="T6SS_TssK"/>
</dbReference>
<accession>A0A1Q9R0F4</accession>
<evidence type="ECO:0000313" key="2">
    <source>
        <dbReference type="Proteomes" id="UP000186736"/>
    </source>
</evidence>
<gene>
    <name evidence="1" type="ORF">PSEMO_42710</name>
</gene>
<dbReference type="OrthoDB" id="9775333at2"/>
<dbReference type="Pfam" id="PF05936">
    <property type="entry name" value="T6SS_VasE"/>
    <property type="match status" value="1"/>
</dbReference>
<name>A0A1Q9R0F4_PSEPU</name>
<dbReference type="PANTHER" id="PTHR35566">
    <property type="entry name" value="BLR3599 PROTEIN"/>
    <property type="match status" value="1"/>
</dbReference>
<organism evidence="1 2">
    <name type="scientific">Pseudomonas putida</name>
    <name type="common">Arthrobacter siderocapsulatus</name>
    <dbReference type="NCBI Taxonomy" id="303"/>
    <lineage>
        <taxon>Bacteria</taxon>
        <taxon>Pseudomonadati</taxon>
        <taxon>Pseudomonadota</taxon>
        <taxon>Gammaproteobacteria</taxon>
        <taxon>Pseudomonadales</taxon>
        <taxon>Pseudomonadaceae</taxon>
        <taxon>Pseudomonas</taxon>
    </lineage>
</organism>
<evidence type="ECO:0008006" key="3">
    <source>
        <dbReference type="Google" id="ProtNLM"/>
    </source>
</evidence>
<evidence type="ECO:0000313" key="1">
    <source>
        <dbReference type="EMBL" id="OLS60868.1"/>
    </source>
</evidence>